<feature type="compositionally biased region" description="Basic and acidic residues" evidence="1">
    <location>
        <begin position="85"/>
        <end position="102"/>
    </location>
</feature>
<gene>
    <name evidence="2" type="ORF">F511_25930</name>
</gene>
<dbReference type="Proteomes" id="UP000250235">
    <property type="component" value="Unassembled WGS sequence"/>
</dbReference>
<keyword evidence="3" id="KW-1185">Reference proteome</keyword>
<name>A0A2Z7B4C3_9LAMI</name>
<organism evidence="2 3">
    <name type="scientific">Dorcoceras hygrometricum</name>
    <dbReference type="NCBI Taxonomy" id="472368"/>
    <lineage>
        <taxon>Eukaryota</taxon>
        <taxon>Viridiplantae</taxon>
        <taxon>Streptophyta</taxon>
        <taxon>Embryophyta</taxon>
        <taxon>Tracheophyta</taxon>
        <taxon>Spermatophyta</taxon>
        <taxon>Magnoliopsida</taxon>
        <taxon>eudicotyledons</taxon>
        <taxon>Gunneridae</taxon>
        <taxon>Pentapetalae</taxon>
        <taxon>asterids</taxon>
        <taxon>lamiids</taxon>
        <taxon>Lamiales</taxon>
        <taxon>Gesneriaceae</taxon>
        <taxon>Didymocarpoideae</taxon>
        <taxon>Trichosporeae</taxon>
        <taxon>Loxocarpinae</taxon>
        <taxon>Dorcoceras</taxon>
    </lineage>
</organism>
<dbReference type="AlphaFoldDB" id="A0A2Z7B4C3"/>
<evidence type="ECO:0000313" key="2">
    <source>
        <dbReference type="EMBL" id="KZV28635.1"/>
    </source>
</evidence>
<accession>A0A2Z7B4C3</accession>
<sequence length="137" mass="14776">MQHEGCEPLVGRVACLGGNGVRDRHARGRAVVCGGTHDERSSFVQRSCNRSVISNAHVPAMTDLAAELIATIYDGIDIVDSNGDDGEKKAAAKMRGEGERKFKPSSIEWDAGRWPGCPTKHRMCGNRATDRSALPTN</sequence>
<proteinExistence type="predicted"/>
<reference evidence="2 3" key="1">
    <citation type="journal article" date="2015" name="Proc. Natl. Acad. Sci. U.S.A.">
        <title>The resurrection genome of Boea hygrometrica: A blueprint for survival of dehydration.</title>
        <authorList>
            <person name="Xiao L."/>
            <person name="Yang G."/>
            <person name="Zhang L."/>
            <person name="Yang X."/>
            <person name="Zhao S."/>
            <person name="Ji Z."/>
            <person name="Zhou Q."/>
            <person name="Hu M."/>
            <person name="Wang Y."/>
            <person name="Chen M."/>
            <person name="Xu Y."/>
            <person name="Jin H."/>
            <person name="Xiao X."/>
            <person name="Hu G."/>
            <person name="Bao F."/>
            <person name="Hu Y."/>
            <person name="Wan P."/>
            <person name="Li L."/>
            <person name="Deng X."/>
            <person name="Kuang T."/>
            <person name="Xiang C."/>
            <person name="Zhu J.K."/>
            <person name="Oliver M.J."/>
            <person name="He Y."/>
        </authorList>
    </citation>
    <scope>NUCLEOTIDE SEQUENCE [LARGE SCALE GENOMIC DNA]</scope>
    <source>
        <strain evidence="3">cv. XS01</strain>
    </source>
</reference>
<protein>
    <submittedName>
        <fullName evidence="2">Uncharacterized protein</fullName>
    </submittedName>
</protein>
<evidence type="ECO:0000313" key="3">
    <source>
        <dbReference type="Proteomes" id="UP000250235"/>
    </source>
</evidence>
<dbReference type="EMBL" id="KV010045">
    <property type="protein sequence ID" value="KZV28635.1"/>
    <property type="molecule type" value="Genomic_DNA"/>
</dbReference>
<feature type="region of interest" description="Disordered" evidence="1">
    <location>
        <begin position="83"/>
        <end position="103"/>
    </location>
</feature>
<evidence type="ECO:0000256" key="1">
    <source>
        <dbReference type="SAM" id="MobiDB-lite"/>
    </source>
</evidence>